<organism evidence="8 9">
    <name type="scientific">Emiliania huxleyi (strain CCMP1516)</name>
    <dbReference type="NCBI Taxonomy" id="280463"/>
    <lineage>
        <taxon>Eukaryota</taxon>
        <taxon>Haptista</taxon>
        <taxon>Haptophyta</taxon>
        <taxon>Prymnesiophyceae</taxon>
        <taxon>Isochrysidales</taxon>
        <taxon>Noelaerhabdaceae</taxon>
        <taxon>Emiliania</taxon>
    </lineage>
</organism>
<dbReference type="KEGG" id="ehx:EMIHUDRAFT_47480"/>
<dbReference type="RefSeq" id="XP_005769359.1">
    <property type="nucleotide sequence ID" value="XM_005769302.1"/>
</dbReference>
<dbReference type="PROSITE" id="PS50089">
    <property type="entry name" value="ZF_RING_2"/>
    <property type="match status" value="1"/>
</dbReference>
<dbReference type="OMA" id="ERVCHEE"/>
<dbReference type="HOGENOM" id="CLU_2203922_0_0_1"/>
<dbReference type="PANTHER" id="PTHR23059:SF4">
    <property type="entry name" value="ZINC FINGER TRAF-TYPE-CONTAINING PROTEIN 1"/>
    <property type="match status" value="1"/>
</dbReference>
<evidence type="ECO:0000256" key="1">
    <source>
        <dbReference type="ARBA" id="ARBA00022723"/>
    </source>
</evidence>
<dbReference type="PaxDb" id="2903-EOD16930"/>
<keyword evidence="9" id="KW-1185">Reference proteome</keyword>
<dbReference type="Gene3D" id="3.30.40.10">
    <property type="entry name" value="Zinc/RING finger domain, C3HC4 (zinc finger)"/>
    <property type="match status" value="2"/>
</dbReference>
<protein>
    <recommendedName>
        <fullName evidence="10">RING-type domain-containing protein</fullName>
    </recommendedName>
</protein>
<dbReference type="GeneID" id="19046241"/>
<comment type="similarity">
    <text evidence="4">Belongs to the ZFTRAF1 family.</text>
</comment>
<evidence type="ECO:0000313" key="8">
    <source>
        <dbReference type="EnsemblProtists" id="EOD16930"/>
    </source>
</evidence>
<dbReference type="EnsemblProtists" id="EOD18240">
    <property type="protein sequence ID" value="EOD18240"/>
    <property type="gene ID" value="EMIHUDRAFT_47480"/>
</dbReference>
<dbReference type="InterPro" id="IPR039338">
    <property type="entry name" value="ZFTRAF1"/>
</dbReference>
<evidence type="ECO:0000259" key="6">
    <source>
        <dbReference type="PROSITE" id="PS50089"/>
    </source>
</evidence>
<dbReference type="Proteomes" id="UP000013827">
    <property type="component" value="Unassembled WGS sequence"/>
</dbReference>
<evidence type="ECO:0008006" key="10">
    <source>
        <dbReference type="Google" id="ProtNLM"/>
    </source>
</evidence>
<dbReference type="SUPFAM" id="SSF57850">
    <property type="entry name" value="RING/U-box"/>
    <property type="match status" value="1"/>
</dbReference>
<feature type="domain" description="TRAF-type" evidence="7">
    <location>
        <begin position="63"/>
        <end position="105"/>
    </location>
</feature>
<feature type="domain" description="RING-type" evidence="6">
    <location>
        <begin position="3"/>
        <end position="43"/>
    </location>
</feature>
<dbReference type="InterPro" id="IPR001293">
    <property type="entry name" value="Znf_TRAF"/>
</dbReference>
<evidence type="ECO:0000259" key="7">
    <source>
        <dbReference type="PROSITE" id="PS50145"/>
    </source>
</evidence>
<evidence type="ECO:0000256" key="5">
    <source>
        <dbReference type="PROSITE-ProRule" id="PRU00207"/>
    </source>
</evidence>
<dbReference type="GO" id="GO:0005634">
    <property type="term" value="C:nucleus"/>
    <property type="evidence" value="ECO:0007669"/>
    <property type="project" value="TreeGrafter"/>
</dbReference>
<dbReference type="KEGG" id="ehx:EMIHUDRAFT_47483"/>
<dbReference type="RefSeq" id="XP_005770669.1">
    <property type="nucleotide sequence ID" value="XM_005770612.1"/>
</dbReference>
<evidence type="ECO:0000256" key="3">
    <source>
        <dbReference type="ARBA" id="ARBA00022833"/>
    </source>
</evidence>
<dbReference type="PROSITE" id="PS50145">
    <property type="entry name" value="ZF_TRAF"/>
    <property type="match status" value="1"/>
</dbReference>
<dbReference type="InterPro" id="IPR001841">
    <property type="entry name" value="Znf_RING"/>
</dbReference>
<dbReference type="STRING" id="2903.R1DR03"/>
<dbReference type="PANTHER" id="PTHR23059">
    <property type="entry name" value="CYSTEINE AND HISTIDINE-RICH PROTEIN 1"/>
    <property type="match status" value="1"/>
</dbReference>
<keyword evidence="1 5" id="KW-0479">Metal-binding</keyword>
<accession>A0A0D3J095</accession>
<reference evidence="9" key="1">
    <citation type="journal article" date="2013" name="Nature">
        <title>Pan genome of the phytoplankton Emiliania underpins its global distribution.</title>
        <authorList>
            <person name="Read B.A."/>
            <person name="Kegel J."/>
            <person name="Klute M.J."/>
            <person name="Kuo A."/>
            <person name="Lefebvre S.C."/>
            <person name="Maumus F."/>
            <person name="Mayer C."/>
            <person name="Miller J."/>
            <person name="Monier A."/>
            <person name="Salamov A."/>
            <person name="Young J."/>
            <person name="Aguilar M."/>
            <person name="Claverie J.M."/>
            <person name="Frickenhaus S."/>
            <person name="Gonzalez K."/>
            <person name="Herman E.K."/>
            <person name="Lin Y.C."/>
            <person name="Napier J."/>
            <person name="Ogata H."/>
            <person name="Sarno A.F."/>
            <person name="Shmutz J."/>
            <person name="Schroeder D."/>
            <person name="de Vargas C."/>
            <person name="Verret F."/>
            <person name="von Dassow P."/>
            <person name="Valentin K."/>
            <person name="Van de Peer Y."/>
            <person name="Wheeler G."/>
            <person name="Dacks J.B."/>
            <person name="Delwiche C.F."/>
            <person name="Dyhrman S.T."/>
            <person name="Glockner G."/>
            <person name="John U."/>
            <person name="Richards T."/>
            <person name="Worden A.Z."/>
            <person name="Zhang X."/>
            <person name="Grigoriev I.V."/>
            <person name="Allen A.E."/>
            <person name="Bidle K."/>
            <person name="Borodovsky M."/>
            <person name="Bowler C."/>
            <person name="Brownlee C."/>
            <person name="Cock J.M."/>
            <person name="Elias M."/>
            <person name="Gladyshev V.N."/>
            <person name="Groth M."/>
            <person name="Guda C."/>
            <person name="Hadaegh A."/>
            <person name="Iglesias-Rodriguez M.D."/>
            <person name="Jenkins J."/>
            <person name="Jones B.M."/>
            <person name="Lawson T."/>
            <person name="Leese F."/>
            <person name="Lindquist E."/>
            <person name="Lobanov A."/>
            <person name="Lomsadze A."/>
            <person name="Malik S.B."/>
            <person name="Marsh M.E."/>
            <person name="Mackinder L."/>
            <person name="Mock T."/>
            <person name="Mueller-Roeber B."/>
            <person name="Pagarete A."/>
            <person name="Parker M."/>
            <person name="Probert I."/>
            <person name="Quesneville H."/>
            <person name="Raines C."/>
            <person name="Rensing S.A."/>
            <person name="Riano-Pachon D.M."/>
            <person name="Richier S."/>
            <person name="Rokitta S."/>
            <person name="Shiraiwa Y."/>
            <person name="Soanes D.M."/>
            <person name="van der Giezen M."/>
            <person name="Wahlund T.M."/>
            <person name="Williams B."/>
            <person name="Wilson W."/>
            <person name="Wolfe G."/>
            <person name="Wurch L.L."/>
        </authorList>
    </citation>
    <scope>NUCLEOTIDE SEQUENCE</scope>
</reference>
<evidence type="ECO:0000256" key="4">
    <source>
        <dbReference type="ARBA" id="ARBA00034319"/>
    </source>
</evidence>
<proteinExistence type="inferred from homology"/>
<dbReference type="GeneID" id="17263079"/>
<keyword evidence="3 5" id="KW-0862">Zinc</keyword>
<dbReference type="AlphaFoldDB" id="A0A0D3J095"/>
<feature type="zinc finger region" description="TRAF-type" evidence="5">
    <location>
        <begin position="63"/>
        <end position="105"/>
    </location>
</feature>
<reference evidence="8" key="2">
    <citation type="submission" date="2024-10" db="UniProtKB">
        <authorList>
            <consortium name="EnsemblProtists"/>
        </authorList>
    </citation>
    <scope>IDENTIFICATION</scope>
</reference>
<sequence>LCCSVCLSFPEAEVLQCCAGHIVCGGCYERVCHEEKPSCPSCREALDLFKPIRNMLAERSIAMLPIRCPNDECGRMLTRGGLPTHLADECAYRRVACKYSPLGCKWEG</sequence>
<evidence type="ECO:0000256" key="2">
    <source>
        <dbReference type="ARBA" id="ARBA00022771"/>
    </source>
</evidence>
<dbReference type="SUPFAM" id="SSF49599">
    <property type="entry name" value="TRAF domain-like"/>
    <property type="match status" value="1"/>
</dbReference>
<dbReference type="InterPro" id="IPR013083">
    <property type="entry name" value="Znf_RING/FYVE/PHD"/>
</dbReference>
<dbReference type="EnsemblProtists" id="EOD16930">
    <property type="protein sequence ID" value="EOD16930"/>
    <property type="gene ID" value="EMIHUDRAFT_47483"/>
</dbReference>
<evidence type="ECO:0000313" key="9">
    <source>
        <dbReference type="Proteomes" id="UP000013827"/>
    </source>
</evidence>
<name>A0A0D3J095_EMIH1</name>
<keyword evidence="2 5" id="KW-0863">Zinc-finger</keyword>
<dbReference type="GO" id="GO:0008270">
    <property type="term" value="F:zinc ion binding"/>
    <property type="evidence" value="ECO:0007669"/>
    <property type="project" value="UniProtKB-KW"/>
</dbReference>
<dbReference type="Pfam" id="PF02176">
    <property type="entry name" value="zf-TRAF"/>
    <property type="match status" value="1"/>
</dbReference>